<dbReference type="Gene3D" id="3.30.200.20">
    <property type="entry name" value="Phosphorylase Kinase, domain 1"/>
    <property type="match status" value="1"/>
</dbReference>
<dbReference type="GO" id="GO:0005524">
    <property type="term" value="F:ATP binding"/>
    <property type="evidence" value="ECO:0007669"/>
    <property type="project" value="UniProtKB-UniRule"/>
</dbReference>
<dbReference type="SMART" id="SM00220">
    <property type="entry name" value="S_TKc"/>
    <property type="match status" value="1"/>
</dbReference>
<keyword evidence="6 9" id="KW-0067">ATP-binding</keyword>
<dbReference type="EMBL" id="AZHD01000001">
    <property type="protein sequence ID" value="OAA68577.1"/>
    <property type="molecule type" value="Genomic_DNA"/>
</dbReference>
<proteinExistence type="predicted"/>
<evidence type="ECO:0000256" key="5">
    <source>
        <dbReference type="ARBA" id="ARBA00022777"/>
    </source>
</evidence>
<dbReference type="EC" id="2.7.11.1" evidence="1"/>
<dbReference type="GO" id="GO:0004674">
    <property type="term" value="F:protein serine/threonine kinase activity"/>
    <property type="evidence" value="ECO:0007669"/>
    <property type="project" value="UniProtKB-KW"/>
</dbReference>
<feature type="binding site" evidence="9">
    <location>
        <position position="93"/>
    </location>
    <ligand>
        <name>ATP</name>
        <dbReference type="ChEBI" id="CHEBI:30616"/>
    </ligand>
</feature>
<comment type="catalytic activity">
    <reaction evidence="7">
        <text>L-threonyl-[protein] + ATP = O-phospho-L-threonyl-[protein] + ADP + H(+)</text>
        <dbReference type="Rhea" id="RHEA:46608"/>
        <dbReference type="Rhea" id="RHEA-COMP:11060"/>
        <dbReference type="Rhea" id="RHEA-COMP:11605"/>
        <dbReference type="ChEBI" id="CHEBI:15378"/>
        <dbReference type="ChEBI" id="CHEBI:30013"/>
        <dbReference type="ChEBI" id="CHEBI:30616"/>
        <dbReference type="ChEBI" id="CHEBI:61977"/>
        <dbReference type="ChEBI" id="CHEBI:456216"/>
        <dbReference type="EC" id="2.7.11.1"/>
    </reaction>
</comment>
<keyword evidence="4 9" id="KW-0547">Nucleotide-binding</keyword>
<name>A0A168ACX1_9HYPO</name>
<evidence type="ECO:0000256" key="2">
    <source>
        <dbReference type="ARBA" id="ARBA00022527"/>
    </source>
</evidence>
<keyword evidence="2" id="KW-0723">Serine/threonine-protein kinase</keyword>
<evidence type="ECO:0000256" key="9">
    <source>
        <dbReference type="PROSITE-ProRule" id="PRU10141"/>
    </source>
</evidence>
<keyword evidence="3" id="KW-0808">Transferase</keyword>
<evidence type="ECO:0000313" key="12">
    <source>
        <dbReference type="Proteomes" id="UP000076874"/>
    </source>
</evidence>
<evidence type="ECO:0000259" key="10">
    <source>
        <dbReference type="PROSITE" id="PS50011"/>
    </source>
</evidence>
<evidence type="ECO:0000256" key="4">
    <source>
        <dbReference type="ARBA" id="ARBA00022741"/>
    </source>
</evidence>
<dbReference type="AlphaFoldDB" id="A0A168ACX1"/>
<protein>
    <recommendedName>
        <fullName evidence="1">non-specific serine/threonine protein kinase</fullName>
        <ecNumber evidence="1">2.7.11.1</ecNumber>
    </recommendedName>
</protein>
<evidence type="ECO:0000313" key="11">
    <source>
        <dbReference type="EMBL" id="OAA68577.1"/>
    </source>
</evidence>
<dbReference type="GO" id="GO:0000245">
    <property type="term" value="P:spliceosomal complex assembly"/>
    <property type="evidence" value="ECO:0007669"/>
    <property type="project" value="TreeGrafter"/>
</dbReference>
<organism evidence="11 12">
    <name type="scientific">Niveomyces insectorum RCEF 264</name>
    <dbReference type="NCBI Taxonomy" id="1081102"/>
    <lineage>
        <taxon>Eukaryota</taxon>
        <taxon>Fungi</taxon>
        <taxon>Dikarya</taxon>
        <taxon>Ascomycota</taxon>
        <taxon>Pezizomycotina</taxon>
        <taxon>Sordariomycetes</taxon>
        <taxon>Hypocreomycetidae</taxon>
        <taxon>Hypocreales</taxon>
        <taxon>Cordycipitaceae</taxon>
        <taxon>Niveomyces</taxon>
    </lineage>
</organism>
<reference evidence="11 12" key="1">
    <citation type="journal article" date="2016" name="Genome Biol. Evol.">
        <title>Divergent and convergent evolution of fungal pathogenicity.</title>
        <authorList>
            <person name="Shang Y."/>
            <person name="Xiao G."/>
            <person name="Zheng P."/>
            <person name="Cen K."/>
            <person name="Zhan S."/>
            <person name="Wang C."/>
        </authorList>
    </citation>
    <scope>NUCLEOTIDE SEQUENCE [LARGE SCALE GENOMIC DNA]</scope>
    <source>
        <strain evidence="11 12">RCEF 264</strain>
    </source>
</reference>
<dbReference type="InterPro" id="IPR051334">
    <property type="entry name" value="SRPK"/>
</dbReference>
<dbReference type="PROSITE" id="PS50011">
    <property type="entry name" value="PROTEIN_KINASE_DOM"/>
    <property type="match status" value="1"/>
</dbReference>
<sequence length="457" mass="51442">MKRRFFSVRYRYPAGRSTSRASLCTATTRTCSPYVHIDGVEQLQEYRPGGYHPVLVGNLFNDRYRIIDKLGYGTFSTTWLARDERRRTYVAVKIGMASTGAQEADVLTQLSRRGNQAQPSAQQIGHTSALIPSVLDRFIVDGPNGRHPCLVTALARCSLADAKEASGSRLFQLDVARSLAAQMALALAYVHSQGYIHGDLHLGNALLRLPKDIDASEEQFYEQFGRPQPESVRRMDRQPLPPGVPPFVYPSAWLGCASHALPLSEARMVLTDFGVAYRAKDEARVGYHAPRDVRPPESRFAPTVPQSFASDIWTLGCAIWEILGQRPLLDSFLFTDDDVTADQVDVMGPLPPEWWAAWGDERSTRFVANEQPREGRSVWSWEQRFEDGIQMPRRDRGWDTIGAAEQAALWSMLRGMLVFQPEDRLSADQVIDTAWMQRWALPAYDESTVNMNLRGHV</sequence>
<comment type="caution">
    <text evidence="11">The sequence shown here is derived from an EMBL/GenBank/DDBJ whole genome shotgun (WGS) entry which is preliminary data.</text>
</comment>
<dbReference type="Gene3D" id="1.10.510.10">
    <property type="entry name" value="Transferase(Phosphotransferase) domain 1"/>
    <property type="match status" value="1"/>
</dbReference>
<dbReference type="GO" id="GO:0050684">
    <property type="term" value="P:regulation of mRNA processing"/>
    <property type="evidence" value="ECO:0007669"/>
    <property type="project" value="TreeGrafter"/>
</dbReference>
<feature type="domain" description="Protein kinase" evidence="10">
    <location>
        <begin position="64"/>
        <end position="436"/>
    </location>
</feature>
<dbReference type="PANTHER" id="PTHR47634:SF9">
    <property type="entry name" value="PROTEIN KINASE DOMAIN-CONTAINING PROTEIN-RELATED"/>
    <property type="match status" value="1"/>
</dbReference>
<dbReference type="STRING" id="1081102.A0A168ACX1"/>
<evidence type="ECO:0000256" key="1">
    <source>
        <dbReference type="ARBA" id="ARBA00012513"/>
    </source>
</evidence>
<accession>A0A168ACX1</accession>
<dbReference type="InterPro" id="IPR017441">
    <property type="entry name" value="Protein_kinase_ATP_BS"/>
</dbReference>
<dbReference type="PROSITE" id="PS00107">
    <property type="entry name" value="PROTEIN_KINASE_ATP"/>
    <property type="match status" value="1"/>
</dbReference>
<dbReference type="Proteomes" id="UP000076874">
    <property type="component" value="Unassembled WGS sequence"/>
</dbReference>
<dbReference type="SUPFAM" id="SSF56112">
    <property type="entry name" value="Protein kinase-like (PK-like)"/>
    <property type="match status" value="1"/>
</dbReference>
<gene>
    <name evidence="11" type="ORF">SPI_00772</name>
</gene>
<evidence type="ECO:0000256" key="8">
    <source>
        <dbReference type="ARBA" id="ARBA00048679"/>
    </source>
</evidence>
<evidence type="ECO:0000256" key="7">
    <source>
        <dbReference type="ARBA" id="ARBA00047899"/>
    </source>
</evidence>
<keyword evidence="12" id="KW-1185">Reference proteome</keyword>
<keyword evidence="5 11" id="KW-0418">Kinase</keyword>
<comment type="catalytic activity">
    <reaction evidence="8">
        <text>L-seryl-[protein] + ATP = O-phospho-L-seryl-[protein] + ADP + H(+)</text>
        <dbReference type="Rhea" id="RHEA:17989"/>
        <dbReference type="Rhea" id="RHEA-COMP:9863"/>
        <dbReference type="Rhea" id="RHEA-COMP:11604"/>
        <dbReference type="ChEBI" id="CHEBI:15378"/>
        <dbReference type="ChEBI" id="CHEBI:29999"/>
        <dbReference type="ChEBI" id="CHEBI:30616"/>
        <dbReference type="ChEBI" id="CHEBI:83421"/>
        <dbReference type="ChEBI" id="CHEBI:456216"/>
        <dbReference type="EC" id="2.7.11.1"/>
    </reaction>
</comment>
<dbReference type="InterPro" id="IPR000719">
    <property type="entry name" value="Prot_kinase_dom"/>
</dbReference>
<evidence type="ECO:0000256" key="6">
    <source>
        <dbReference type="ARBA" id="ARBA00022840"/>
    </source>
</evidence>
<evidence type="ECO:0000256" key="3">
    <source>
        <dbReference type="ARBA" id="ARBA00022679"/>
    </source>
</evidence>
<dbReference type="PANTHER" id="PTHR47634">
    <property type="entry name" value="PROTEIN KINASE DOMAIN-CONTAINING PROTEIN-RELATED"/>
    <property type="match status" value="1"/>
</dbReference>
<dbReference type="InterPro" id="IPR011009">
    <property type="entry name" value="Kinase-like_dom_sf"/>
</dbReference>
<dbReference type="OrthoDB" id="5979581at2759"/>